<accession>A0ABS3F017</accession>
<dbReference type="InterPro" id="IPR014710">
    <property type="entry name" value="RmlC-like_jellyroll"/>
</dbReference>
<evidence type="ECO:0000259" key="8">
    <source>
        <dbReference type="PROSITE" id="PS51063"/>
    </source>
</evidence>
<gene>
    <name evidence="9" type="ORF">J0X13_14995</name>
</gene>
<protein>
    <submittedName>
        <fullName evidence="9">Response regulator</fullName>
    </submittedName>
</protein>
<dbReference type="CDD" id="cd00038">
    <property type="entry name" value="CAP_ED"/>
    <property type="match status" value="1"/>
</dbReference>
<dbReference type="PROSITE" id="PS50042">
    <property type="entry name" value="CNMP_BINDING_3"/>
    <property type="match status" value="1"/>
</dbReference>
<name>A0ABS3F017_9FLAO</name>
<sequence length="357" mass="40705">MKKVLIIEDNPEFRENTVELLELYDYEVIAAENGRVGIQMAMTALPDIIICDIVMPEANGYTVLEVLGQNERTAGIPFIFLTAKDQKEDIRRGLSLGADDYIYKPFKTEELLKALEIRLKKNAFLRQRVDKNTKGLNLFLKEASAYLDEELLSSSRENKHFKDRDIIFREGDAAHHLYFVEKGNVKTYRVAESGKEIVTGWYGPGDFFGQLSLLGKEGIYIESAITMEYAEVLDIPKQDFVNLIHHDMELANKFLEIISSNTVHLQEKLIDIAYSSVNRRTAKALLELHEKGILKDENQKGVDILREDLASMIGVAKETAIRTLTKFKEIGLIGTDSRKKLTLLDKEKLQRIADFED</sequence>
<dbReference type="InterPro" id="IPR000595">
    <property type="entry name" value="cNMP-bd_dom"/>
</dbReference>
<dbReference type="EMBL" id="JAFLND010000004">
    <property type="protein sequence ID" value="MBO0331863.1"/>
    <property type="molecule type" value="Genomic_DNA"/>
</dbReference>
<keyword evidence="10" id="KW-1185">Reference proteome</keyword>
<evidence type="ECO:0000256" key="5">
    <source>
        <dbReference type="PROSITE-ProRule" id="PRU00169"/>
    </source>
</evidence>
<keyword evidence="3" id="KW-0238">DNA-binding</keyword>
<keyword evidence="4" id="KW-0804">Transcription</keyword>
<keyword evidence="1 5" id="KW-0597">Phosphoprotein</keyword>
<dbReference type="SUPFAM" id="SSF51206">
    <property type="entry name" value="cAMP-binding domain-like"/>
    <property type="match status" value="1"/>
</dbReference>
<reference evidence="9 10" key="1">
    <citation type="submission" date="2021-03" db="EMBL/GenBank/DDBJ databases">
        <title>Muricauda sp. CAU 1631 isolated from Incheon.</title>
        <authorList>
            <person name="Kim W."/>
        </authorList>
    </citation>
    <scope>NUCLEOTIDE SEQUENCE [LARGE SCALE GENOMIC DNA]</scope>
    <source>
        <strain evidence="9 10">CAU 1631</strain>
    </source>
</reference>
<feature type="domain" description="Response regulatory" evidence="7">
    <location>
        <begin position="3"/>
        <end position="119"/>
    </location>
</feature>
<dbReference type="PANTHER" id="PTHR44591">
    <property type="entry name" value="STRESS RESPONSE REGULATOR PROTEIN 1"/>
    <property type="match status" value="1"/>
</dbReference>
<evidence type="ECO:0000259" key="6">
    <source>
        <dbReference type="PROSITE" id="PS50042"/>
    </source>
</evidence>
<dbReference type="InterPro" id="IPR012318">
    <property type="entry name" value="HTH_CRP"/>
</dbReference>
<dbReference type="Proteomes" id="UP000664163">
    <property type="component" value="Unassembled WGS sequence"/>
</dbReference>
<proteinExistence type="predicted"/>
<dbReference type="InterPro" id="IPR036390">
    <property type="entry name" value="WH_DNA-bd_sf"/>
</dbReference>
<evidence type="ECO:0000256" key="2">
    <source>
        <dbReference type="ARBA" id="ARBA00023015"/>
    </source>
</evidence>
<dbReference type="Gene3D" id="3.40.50.2300">
    <property type="match status" value="1"/>
</dbReference>
<feature type="domain" description="Cyclic nucleotide-binding" evidence="6">
    <location>
        <begin position="139"/>
        <end position="261"/>
    </location>
</feature>
<dbReference type="InterPro" id="IPR050595">
    <property type="entry name" value="Bact_response_regulator"/>
</dbReference>
<dbReference type="PROSITE" id="PS50110">
    <property type="entry name" value="RESPONSE_REGULATORY"/>
    <property type="match status" value="1"/>
</dbReference>
<evidence type="ECO:0000256" key="1">
    <source>
        <dbReference type="ARBA" id="ARBA00022553"/>
    </source>
</evidence>
<dbReference type="Gene3D" id="1.10.10.10">
    <property type="entry name" value="Winged helix-like DNA-binding domain superfamily/Winged helix DNA-binding domain"/>
    <property type="match status" value="1"/>
</dbReference>
<keyword evidence="2" id="KW-0805">Transcription regulation</keyword>
<dbReference type="SMART" id="SM00419">
    <property type="entry name" value="HTH_CRP"/>
    <property type="match status" value="1"/>
</dbReference>
<comment type="caution">
    <text evidence="9">The sequence shown here is derived from an EMBL/GenBank/DDBJ whole genome shotgun (WGS) entry which is preliminary data.</text>
</comment>
<dbReference type="SUPFAM" id="SSF46785">
    <property type="entry name" value="Winged helix' DNA-binding domain"/>
    <property type="match status" value="1"/>
</dbReference>
<evidence type="ECO:0000256" key="4">
    <source>
        <dbReference type="ARBA" id="ARBA00023163"/>
    </source>
</evidence>
<organism evidence="9 10">
    <name type="scientific">[Muricauda] lutisoli</name>
    <dbReference type="NCBI Taxonomy" id="2816035"/>
    <lineage>
        <taxon>Bacteria</taxon>
        <taxon>Pseudomonadati</taxon>
        <taxon>Bacteroidota</taxon>
        <taxon>Flavobacteriia</taxon>
        <taxon>Flavobacteriales</taxon>
        <taxon>Flavobacteriaceae</taxon>
        <taxon>Allomuricauda</taxon>
    </lineage>
</organism>
<evidence type="ECO:0000313" key="9">
    <source>
        <dbReference type="EMBL" id="MBO0331863.1"/>
    </source>
</evidence>
<dbReference type="SMART" id="SM00100">
    <property type="entry name" value="cNMP"/>
    <property type="match status" value="1"/>
</dbReference>
<evidence type="ECO:0000256" key="3">
    <source>
        <dbReference type="ARBA" id="ARBA00023125"/>
    </source>
</evidence>
<dbReference type="SMART" id="SM00448">
    <property type="entry name" value="REC"/>
    <property type="match status" value="1"/>
</dbReference>
<dbReference type="InterPro" id="IPR018490">
    <property type="entry name" value="cNMP-bd_dom_sf"/>
</dbReference>
<dbReference type="RefSeq" id="WP_207072197.1">
    <property type="nucleotide sequence ID" value="NZ_JAFLND010000004.1"/>
</dbReference>
<dbReference type="PROSITE" id="PS51063">
    <property type="entry name" value="HTH_CRP_2"/>
    <property type="match status" value="1"/>
</dbReference>
<evidence type="ECO:0000259" key="7">
    <source>
        <dbReference type="PROSITE" id="PS50110"/>
    </source>
</evidence>
<dbReference type="Pfam" id="PF13545">
    <property type="entry name" value="HTH_Crp_2"/>
    <property type="match status" value="1"/>
</dbReference>
<dbReference type="SUPFAM" id="SSF52172">
    <property type="entry name" value="CheY-like"/>
    <property type="match status" value="1"/>
</dbReference>
<dbReference type="InterPro" id="IPR011006">
    <property type="entry name" value="CheY-like_superfamily"/>
</dbReference>
<dbReference type="PANTHER" id="PTHR44591:SF3">
    <property type="entry name" value="RESPONSE REGULATORY DOMAIN-CONTAINING PROTEIN"/>
    <property type="match status" value="1"/>
</dbReference>
<feature type="modified residue" description="4-aspartylphosphate" evidence="5">
    <location>
        <position position="52"/>
    </location>
</feature>
<dbReference type="Pfam" id="PF00027">
    <property type="entry name" value="cNMP_binding"/>
    <property type="match status" value="1"/>
</dbReference>
<dbReference type="InterPro" id="IPR036388">
    <property type="entry name" value="WH-like_DNA-bd_sf"/>
</dbReference>
<dbReference type="InterPro" id="IPR001789">
    <property type="entry name" value="Sig_transdc_resp-reg_receiver"/>
</dbReference>
<evidence type="ECO:0000313" key="10">
    <source>
        <dbReference type="Proteomes" id="UP000664163"/>
    </source>
</evidence>
<dbReference type="Gene3D" id="2.60.120.10">
    <property type="entry name" value="Jelly Rolls"/>
    <property type="match status" value="1"/>
</dbReference>
<dbReference type="Pfam" id="PF00072">
    <property type="entry name" value="Response_reg"/>
    <property type="match status" value="1"/>
</dbReference>
<feature type="domain" description="HTH crp-type" evidence="8">
    <location>
        <begin position="275"/>
        <end position="347"/>
    </location>
</feature>